<dbReference type="AlphaFoldDB" id="A0A401TZC0"/>
<feature type="compositionally biased region" description="Basic and acidic residues" evidence="1">
    <location>
        <begin position="47"/>
        <end position="78"/>
    </location>
</feature>
<keyword evidence="3" id="KW-1185">Reference proteome</keyword>
<gene>
    <name evidence="2" type="ORF">chiPu_0031997</name>
</gene>
<evidence type="ECO:0000256" key="1">
    <source>
        <dbReference type="SAM" id="MobiDB-lite"/>
    </source>
</evidence>
<feature type="region of interest" description="Disordered" evidence="1">
    <location>
        <begin position="47"/>
        <end position="163"/>
    </location>
</feature>
<comment type="caution">
    <text evidence="2">The sequence shown here is derived from an EMBL/GenBank/DDBJ whole genome shotgun (WGS) entry which is preliminary data.</text>
</comment>
<organism evidence="2 3">
    <name type="scientific">Chiloscyllium punctatum</name>
    <name type="common">Brownbanded bambooshark</name>
    <name type="synonym">Hemiscyllium punctatum</name>
    <dbReference type="NCBI Taxonomy" id="137246"/>
    <lineage>
        <taxon>Eukaryota</taxon>
        <taxon>Metazoa</taxon>
        <taxon>Chordata</taxon>
        <taxon>Craniata</taxon>
        <taxon>Vertebrata</taxon>
        <taxon>Chondrichthyes</taxon>
        <taxon>Elasmobranchii</taxon>
        <taxon>Galeomorphii</taxon>
        <taxon>Galeoidea</taxon>
        <taxon>Orectolobiformes</taxon>
        <taxon>Hemiscylliidae</taxon>
        <taxon>Chiloscyllium</taxon>
    </lineage>
</organism>
<feature type="non-terminal residue" evidence="2">
    <location>
        <position position="1"/>
    </location>
</feature>
<dbReference type="EMBL" id="BEZZ01224914">
    <property type="protein sequence ID" value="GCC47983.1"/>
    <property type="molecule type" value="Genomic_DNA"/>
</dbReference>
<reference evidence="2 3" key="1">
    <citation type="journal article" date="2018" name="Nat. Ecol. Evol.">
        <title>Shark genomes provide insights into elasmobranch evolution and the origin of vertebrates.</title>
        <authorList>
            <person name="Hara Y"/>
            <person name="Yamaguchi K"/>
            <person name="Onimaru K"/>
            <person name="Kadota M"/>
            <person name="Koyanagi M"/>
            <person name="Keeley SD"/>
            <person name="Tatsumi K"/>
            <person name="Tanaka K"/>
            <person name="Motone F"/>
            <person name="Kageyama Y"/>
            <person name="Nozu R"/>
            <person name="Adachi N"/>
            <person name="Nishimura O"/>
            <person name="Nakagawa R"/>
            <person name="Tanegashima C"/>
            <person name="Kiyatake I"/>
            <person name="Matsumoto R"/>
            <person name="Murakumo K"/>
            <person name="Nishida K"/>
            <person name="Terakita A"/>
            <person name="Kuratani S"/>
            <person name="Sato K"/>
            <person name="Hyodo S Kuraku.S."/>
        </authorList>
    </citation>
    <scope>NUCLEOTIDE SEQUENCE [LARGE SCALE GENOMIC DNA]</scope>
</reference>
<evidence type="ECO:0000313" key="2">
    <source>
        <dbReference type="EMBL" id="GCC47983.1"/>
    </source>
</evidence>
<protein>
    <submittedName>
        <fullName evidence="2">Uncharacterized protein</fullName>
    </submittedName>
</protein>
<proteinExistence type="predicted"/>
<sequence>AGEAEPETRFEAALLERVQIGQHQQRQRHQLREVGIVFEALEVEDRVEREHHHHEERAAPIHDAQRDQPAHHEREADGRHRKRIGRPVGDREDPEPDPGDPARQRRMLAIAEQETLPPGIGLRDVHMDVLRGLQLDQDKRPEKRVDQCEADHEPQAGSGIDGP</sequence>
<accession>A0A401TZC0</accession>
<feature type="compositionally biased region" description="Basic and acidic residues" evidence="1">
    <location>
        <begin position="136"/>
        <end position="154"/>
    </location>
</feature>
<name>A0A401TZC0_CHIPU</name>
<evidence type="ECO:0000313" key="3">
    <source>
        <dbReference type="Proteomes" id="UP000287033"/>
    </source>
</evidence>
<dbReference type="Proteomes" id="UP000287033">
    <property type="component" value="Unassembled WGS sequence"/>
</dbReference>